<evidence type="ECO:0000313" key="1">
    <source>
        <dbReference type="EMBL" id="KAH6871917.1"/>
    </source>
</evidence>
<dbReference type="OrthoDB" id="270167at2759"/>
<evidence type="ECO:0000313" key="2">
    <source>
        <dbReference type="Proteomes" id="UP000777438"/>
    </source>
</evidence>
<proteinExistence type="predicted"/>
<keyword evidence="2" id="KW-1185">Reference proteome</keyword>
<dbReference type="AlphaFoldDB" id="A0A9P9AF78"/>
<accession>A0A9P9AF78</accession>
<sequence length="236" mass="26439">MLSLFLLDGEIIHNGLHRRIEGMRGEAVSSFLKAQAFDAYYTPHTKNGLTFNKGCRFINAEFTEQGIKTWGHLWELSEVIKTSGFSRKLPFQLSCGGVGMHQSSARSKGFGIIASTVDLHSGSAQSFANAFQQTMAAEVVDAIDKGKDLRLAHLWGSQQETSASASIFIWDEYEEDEKEATNKEKGTEHDWKQHQAPTYVFTASKLAENKRLSMNDLDRHVSLEVDCYLDSSLRPE</sequence>
<name>A0A9P9AF78_9HYPO</name>
<organism evidence="1 2">
    <name type="scientific">Thelonectria olida</name>
    <dbReference type="NCBI Taxonomy" id="1576542"/>
    <lineage>
        <taxon>Eukaryota</taxon>
        <taxon>Fungi</taxon>
        <taxon>Dikarya</taxon>
        <taxon>Ascomycota</taxon>
        <taxon>Pezizomycotina</taxon>
        <taxon>Sordariomycetes</taxon>
        <taxon>Hypocreomycetidae</taxon>
        <taxon>Hypocreales</taxon>
        <taxon>Nectriaceae</taxon>
        <taxon>Thelonectria</taxon>
    </lineage>
</organism>
<dbReference type="Proteomes" id="UP000777438">
    <property type="component" value="Unassembled WGS sequence"/>
</dbReference>
<comment type="caution">
    <text evidence="1">The sequence shown here is derived from an EMBL/GenBank/DDBJ whole genome shotgun (WGS) entry which is preliminary data.</text>
</comment>
<dbReference type="EMBL" id="JAGPYM010000049">
    <property type="protein sequence ID" value="KAH6871917.1"/>
    <property type="molecule type" value="Genomic_DNA"/>
</dbReference>
<gene>
    <name evidence="1" type="ORF">B0T10DRAFT_568059</name>
</gene>
<protein>
    <submittedName>
        <fullName evidence="1">Uncharacterized protein</fullName>
    </submittedName>
</protein>
<reference evidence="1 2" key="1">
    <citation type="journal article" date="2021" name="Nat. Commun.">
        <title>Genetic determinants of endophytism in the Arabidopsis root mycobiome.</title>
        <authorList>
            <person name="Mesny F."/>
            <person name="Miyauchi S."/>
            <person name="Thiergart T."/>
            <person name="Pickel B."/>
            <person name="Atanasova L."/>
            <person name="Karlsson M."/>
            <person name="Huettel B."/>
            <person name="Barry K.W."/>
            <person name="Haridas S."/>
            <person name="Chen C."/>
            <person name="Bauer D."/>
            <person name="Andreopoulos W."/>
            <person name="Pangilinan J."/>
            <person name="LaButti K."/>
            <person name="Riley R."/>
            <person name="Lipzen A."/>
            <person name="Clum A."/>
            <person name="Drula E."/>
            <person name="Henrissat B."/>
            <person name="Kohler A."/>
            <person name="Grigoriev I.V."/>
            <person name="Martin F.M."/>
            <person name="Hacquard S."/>
        </authorList>
    </citation>
    <scope>NUCLEOTIDE SEQUENCE [LARGE SCALE GENOMIC DNA]</scope>
    <source>
        <strain evidence="1 2">MPI-CAGE-CH-0241</strain>
    </source>
</reference>